<feature type="region of interest" description="Disordered" evidence="1">
    <location>
        <begin position="1"/>
        <end position="24"/>
    </location>
</feature>
<name>A0AA36HLS9_9DINO</name>
<comment type="caution">
    <text evidence="2">The sequence shown here is derived from an EMBL/GenBank/DDBJ whole genome shotgun (WGS) entry which is preliminary data.</text>
</comment>
<evidence type="ECO:0000256" key="1">
    <source>
        <dbReference type="SAM" id="MobiDB-lite"/>
    </source>
</evidence>
<keyword evidence="3" id="KW-1185">Reference proteome</keyword>
<gene>
    <name evidence="2" type="ORF">EVOR1521_LOCUS1345</name>
</gene>
<reference evidence="2" key="1">
    <citation type="submission" date="2023-08" db="EMBL/GenBank/DDBJ databases">
        <authorList>
            <person name="Chen Y."/>
            <person name="Shah S."/>
            <person name="Dougan E. K."/>
            <person name="Thang M."/>
            <person name="Chan C."/>
        </authorList>
    </citation>
    <scope>NUCLEOTIDE SEQUENCE</scope>
</reference>
<dbReference type="EMBL" id="CAUJNA010000041">
    <property type="protein sequence ID" value="CAJ1370882.1"/>
    <property type="molecule type" value="Genomic_DNA"/>
</dbReference>
<protein>
    <submittedName>
        <fullName evidence="2">Uncharacterized protein</fullName>
    </submittedName>
</protein>
<dbReference type="PANTHER" id="PTHR36960:SF1">
    <property type="entry name" value="SI:DKEY-32E6.3"/>
    <property type="match status" value="1"/>
</dbReference>
<dbReference type="Proteomes" id="UP001178507">
    <property type="component" value="Unassembled WGS sequence"/>
</dbReference>
<organism evidence="2 3">
    <name type="scientific">Effrenium voratum</name>
    <dbReference type="NCBI Taxonomy" id="2562239"/>
    <lineage>
        <taxon>Eukaryota</taxon>
        <taxon>Sar</taxon>
        <taxon>Alveolata</taxon>
        <taxon>Dinophyceae</taxon>
        <taxon>Suessiales</taxon>
        <taxon>Symbiodiniaceae</taxon>
        <taxon>Effrenium</taxon>
    </lineage>
</organism>
<dbReference type="PANTHER" id="PTHR36960">
    <property type="entry name" value="SI:DKEY-32E6.3"/>
    <property type="match status" value="1"/>
</dbReference>
<feature type="region of interest" description="Disordered" evidence="1">
    <location>
        <begin position="268"/>
        <end position="287"/>
    </location>
</feature>
<proteinExistence type="predicted"/>
<dbReference type="AlphaFoldDB" id="A0AA36HLS9"/>
<feature type="compositionally biased region" description="Low complexity" evidence="1">
    <location>
        <begin position="1"/>
        <end position="14"/>
    </location>
</feature>
<sequence>MFCTSGTGKSSGSKPPRKSQDGSSKAQVPLLLHFDVNKTVIQSDSVQMKGVEEGIREGIADLFWGNLQKSGGSESWEWIKAEPSCAPPKDDDILAVGTTPLNYTQWCKRFVQDKKAMKEAVRSFSLVQGQPVEKEMKKLLQLTMKKMQLRPEVRKSKEAEAAGLLGPTFNMFPALFQMVVQLQRQRRPFAILFRSFGADHEKIQREWNAFCEMRHPIFSRLIEDIGPMDGSTPGVPDRRIHSIHTLYRDASGPMVLLDTFTNGPEDSPWDSWVRTKPKPTADTRNGKSWTKQVLKSKVVEGFTAFRKFCADHLAKQATAAIKDDWAWWQFHNEQAHGGKLMTLLRRKDNAQVFFDDNIEPFDARIVDCRDDYGNTVPDSVALDKYLVKVNPVEAMLDDNYFLRKLLATQGDHIDVGSSLIGVQKQLADKEEENGTLVKQLQNLGQHLKQLMEENRRMKQQRRIPVRDENELKRILHKDGIDTNKFGTGNFKSLRNLQTEIDQGASWLQDNDHGRIVRVLDMVYLMIKYNDMLLVESHEQDGSNGNIIRTRNYLPGVRMRVEDNMQDVIDRWFQTGLQVDISPYIETQEMPVYVPDAPPQQSLLTEAYPLACMIQASQGTFVIPDKEVELYKDLFAKIGLPGGKSFSTVSKDAVDEQSVITRLWRWDKIKNWKEHAASGGKSSMQVQDVSETCRRLFKDHPRAEIYQRLLLQMFEVFEAQKLTGGFSGSLVIRVQPFEADGRPGEPCIVKLDEGKAIRTEASNSENVFKALPDRAARILGDAVYGRDKDCAKIQTSAL</sequence>
<evidence type="ECO:0000313" key="2">
    <source>
        <dbReference type="EMBL" id="CAJ1370882.1"/>
    </source>
</evidence>
<accession>A0AA36HLS9</accession>
<evidence type="ECO:0000313" key="3">
    <source>
        <dbReference type="Proteomes" id="UP001178507"/>
    </source>
</evidence>